<keyword evidence="1" id="KW-0472">Membrane</keyword>
<proteinExistence type="predicted"/>
<dbReference type="NCBIfam" id="NF041390">
    <property type="entry name" value="TadE_Rv3655c"/>
    <property type="match status" value="1"/>
</dbReference>
<accession>A0ABY8H5R3</accession>
<dbReference type="RefSeq" id="WP_278157166.1">
    <property type="nucleotide sequence ID" value="NZ_CP121252.1"/>
</dbReference>
<gene>
    <name evidence="2" type="ORF">P8192_11410</name>
</gene>
<keyword evidence="1" id="KW-0812">Transmembrane</keyword>
<keyword evidence="3" id="KW-1185">Reference proteome</keyword>
<evidence type="ECO:0000256" key="1">
    <source>
        <dbReference type="SAM" id="Phobius"/>
    </source>
</evidence>
<keyword evidence="1" id="KW-1133">Transmembrane helix</keyword>
<sequence>MRRHPRNLSRQRSPGITCTADAGSATAEYAVLLPAAALVLAATVNIAVIGIHQVRMEEAAAAAARQLARGEDTSTITATVHTMAGADTSVGTSTSGEWASVQLSKAAPGPASWLPRFQLEAEGHAPQQWTVHP</sequence>
<feature type="transmembrane region" description="Helical" evidence="1">
    <location>
        <begin position="29"/>
        <end position="51"/>
    </location>
</feature>
<evidence type="ECO:0000313" key="3">
    <source>
        <dbReference type="Proteomes" id="UP001219037"/>
    </source>
</evidence>
<name>A0ABY8H5R3_9MICC</name>
<dbReference type="EMBL" id="CP121252">
    <property type="protein sequence ID" value="WFP15992.1"/>
    <property type="molecule type" value="Genomic_DNA"/>
</dbReference>
<protein>
    <submittedName>
        <fullName evidence="2">TadE family type IV pilus minor pilin</fullName>
    </submittedName>
</protein>
<reference evidence="2 3" key="1">
    <citation type="submission" date="2023-04" db="EMBL/GenBank/DDBJ databases">
        <title>Funneling lignin-derived compounds into biodiesel using alkali-halophilic Citricoccus sp. P2.</title>
        <authorList>
            <person name="Luo C.-B."/>
        </authorList>
    </citation>
    <scope>NUCLEOTIDE SEQUENCE [LARGE SCALE GENOMIC DNA]</scope>
    <source>
        <strain evidence="2 3">P2</strain>
    </source>
</reference>
<dbReference type="InterPro" id="IPR049790">
    <property type="entry name" value="Rv3655c/TadE"/>
</dbReference>
<evidence type="ECO:0000313" key="2">
    <source>
        <dbReference type="EMBL" id="WFP15992.1"/>
    </source>
</evidence>
<dbReference type="Proteomes" id="UP001219037">
    <property type="component" value="Chromosome"/>
</dbReference>
<organism evidence="2 3">
    <name type="scientific">Citricoccus muralis</name>
    <dbReference type="NCBI Taxonomy" id="169134"/>
    <lineage>
        <taxon>Bacteria</taxon>
        <taxon>Bacillati</taxon>
        <taxon>Actinomycetota</taxon>
        <taxon>Actinomycetes</taxon>
        <taxon>Micrococcales</taxon>
        <taxon>Micrococcaceae</taxon>
        <taxon>Citricoccus</taxon>
    </lineage>
</organism>